<dbReference type="InterPro" id="IPR009874">
    <property type="entry name" value="DUF1428"/>
</dbReference>
<dbReference type="PIRSF" id="PIRSF007028">
    <property type="entry name" value="UCP007028"/>
    <property type="match status" value="1"/>
</dbReference>
<name>A0ABU8BS43_9RHOB</name>
<keyword evidence="2" id="KW-1185">Reference proteome</keyword>
<reference evidence="1" key="1">
    <citation type="submission" date="2024-02" db="EMBL/GenBank/DDBJ databases">
        <title>Genome sequences of strain Gemmobacter sp. JM10B15.</title>
        <authorList>
            <person name="Zhang M."/>
        </authorList>
    </citation>
    <scope>NUCLEOTIDE SEQUENCE</scope>
    <source>
        <strain evidence="1">JM10B15</strain>
    </source>
</reference>
<proteinExistence type="predicted"/>
<evidence type="ECO:0000313" key="1">
    <source>
        <dbReference type="EMBL" id="MEH7827481.1"/>
    </source>
</evidence>
<comment type="caution">
    <text evidence="1">The sequence shown here is derived from an EMBL/GenBank/DDBJ whole genome shotgun (WGS) entry which is preliminary data.</text>
</comment>
<gene>
    <name evidence="1" type="ORF">V6590_04905</name>
</gene>
<protein>
    <submittedName>
        <fullName evidence="1">DUF1428 domain-containing protein</fullName>
    </submittedName>
</protein>
<accession>A0ABU8BS43</accession>
<dbReference type="SUPFAM" id="SSF54909">
    <property type="entry name" value="Dimeric alpha+beta barrel"/>
    <property type="match status" value="1"/>
</dbReference>
<dbReference type="Pfam" id="PF07237">
    <property type="entry name" value="DUF1428"/>
    <property type="match status" value="1"/>
</dbReference>
<sequence>MAIGYIDGFLVPVATADRETYRAHEAKWWPLFRDMGALSIGVGWGDDVPPGKQTDFLRAVDLKEGETVVFCWMTWPDKATRDAAYARMMTLDPATLGEMPFDGKRMVYGGFVPLLLESAQNSEGV</sequence>
<dbReference type="InterPro" id="IPR011008">
    <property type="entry name" value="Dimeric_a/b-barrel"/>
</dbReference>
<evidence type="ECO:0000313" key="2">
    <source>
        <dbReference type="Proteomes" id="UP001431963"/>
    </source>
</evidence>
<dbReference type="RefSeq" id="WP_335420404.1">
    <property type="nucleotide sequence ID" value="NZ_JBALHR010000002.1"/>
</dbReference>
<dbReference type="EMBL" id="JBALHR010000002">
    <property type="protein sequence ID" value="MEH7827481.1"/>
    <property type="molecule type" value="Genomic_DNA"/>
</dbReference>
<dbReference type="Gene3D" id="3.30.70.100">
    <property type="match status" value="1"/>
</dbReference>
<dbReference type="Proteomes" id="UP001431963">
    <property type="component" value="Unassembled WGS sequence"/>
</dbReference>
<organism evidence="1 2">
    <name type="scientific">Gemmobacter denitrificans</name>
    <dbReference type="NCBI Taxonomy" id="3123040"/>
    <lineage>
        <taxon>Bacteria</taxon>
        <taxon>Pseudomonadati</taxon>
        <taxon>Pseudomonadota</taxon>
        <taxon>Alphaproteobacteria</taxon>
        <taxon>Rhodobacterales</taxon>
        <taxon>Paracoccaceae</taxon>
        <taxon>Gemmobacter</taxon>
    </lineage>
</organism>